<protein>
    <submittedName>
        <fullName evidence="1">Uncharacterized protein</fullName>
    </submittedName>
</protein>
<dbReference type="EMBL" id="NFSB01000091">
    <property type="protein sequence ID" value="OUM22714.1"/>
    <property type="molecule type" value="Genomic_DNA"/>
</dbReference>
<organism evidence="1 2">
    <name type="scientific">Pseudomonas putida</name>
    <name type="common">Arthrobacter siderocapsulatus</name>
    <dbReference type="NCBI Taxonomy" id="303"/>
    <lineage>
        <taxon>Bacteria</taxon>
        <taxon>Pseudomonadati</taxon>
        <taxon>Pseudomonadota</taxon>
        <taxon>Gammaproteobacteria</taxon>
        <taxon>Pseudomonadales</taxon>
        <taxon>Pseudomonadaceae</taxon>
        <taxon>Pseudomonas</taxon>
    </lineage>
</organism>
<dbReference type="AlphaFoldDB" id="A0A1Y3KCF1"/>
<gene>
    <name evidence="1" type="ORF">B8W72_30205</name>
</gene>
<evidence type="ECO:0000313" key="1">
    <source>
        <dbReference type="EMBL" id="OUM22714.1"/>
    </source>
</evidence>
<dbReference type="Proteomes" id="UP000196082">
    <property type="component" value="Unassembled WGS sequence"/>
</dbReference>
<accession>A0A1Y3KCF1</accession>
<reference evidence="1 2" key="1">
    <citation type="submission" date="2017-05" db="EMBL/GenBank/DDBJ databases">
        <title>Whole genome sequence of Pseudomonas putida isolate 1312 commercialized as a biostimulant.</title>
        <authorList>
            <person name="Crovadore J."/>
            <person name="Blanc P."/>
            <person name="Chablais R."/>
            <person name="Cochard B."/>
            <person name="Grizard D."/>
            <person name="Lefort F."/>
        </authorList>
    </citation>
    <scope>NUCLEOTIDE SEQUENCE [LARGE SCALE GENOMIC DNA]</scope>
    <source>
        <strain evidence="1 2">1312</strain>
    </source>
</reference>
<name>A0A1Y3KCF1_PSEPU</name>
<sequence>MFASRVGRSFLVLLHIDTLPAHLQGLLTQGTQMGRVNFLQVQQRLERPARGAQRATAPIGQPVSETVEFHPGARLQTGYAVETPGTTKFNPASVFPLVKRAEPGQSSRVH</sequence>
<proteinExistence type="predicted"/>
<evidence type="ECO:0000313" key="2">
    <source>
        <dbReference type="Proteomes" id="UP000196082"/>
    </source>
</evidence>
<comment type="caution">
    <text evidence="1">The sequence shown here is derived from an EMBL/GenBank/DDBJ whole genome shotgun (WGS) entry which is preliminary data.</text>
</comment>